<dbReference type="SUPFAM" id="SSF54106">
    <property type="entry name" value="LysM domain"/>
    <property type="match status" value="1"/>
</dbReference>
<comment type="caution">
    <text evidence="4">The sequence shown here is derived from an EMBL/GenBank/DDBJ whole genome shotgun (WGS) entry which is preliminary data.</text>
</comment>
<dbReference type="Pfam" id="PF01476">
    <property type="entry name" value="LysM"/>
    <property type="match status" value="1"/>
</dbReference>
<proteinExistence type="predicted"/>
<dbReference type="AlphaFoldDB" id="A0A852T0W6"/>
<dbReference type="RefSeq" id="WP_246298041.1">
    <property type="nucleotide sequence ID" value="NZ_BAAAPX010000001.1"/>
</dbReference>
<evidence type="ECO:0000313" key="5">
    <source>
        <dbReference type="Proteomes" id="UP000589620"/>
    </source>
</evidence>
<keyword evidence="2" id="KW-0732">Signal</keyword>
<feature type="domain" description="LysM" evidence="3">
    <location>
        <begin position="240"/>
        <end position="288"/>
    </location>
</feature>
<gene>
    <name evidence="4" type="ORF">BJ963_002316</name>
</gene>
<keyword evidence="5" id="KW-1185">Reference proteome</keyword>
<dbReference type="Gene3D" id="3.10.350.10">
    <property type="entry name" value="LysM domain"/>
    <property type="match status" value="1"/>
</dbReference>
<reference evidence="4 5" key="1">
    <citation type="submission" date="2020-07" db="EMBL/GenBank/DDBJ databases">
        <title>Sequencing the genomes of 1000 actinobacteria strains.</title>
        <authorList>
            <person name="Klenk H.-P."/>
        </authorList>
    </citation>
    <scope>NUCLEOTIDE SEQUENCE [LARGE SCALE GENOMIC DNA]</scope>
    <source>
        <strain evidence="4 5">DSM 23871</strain>
    </source>
</reference>
<dbReference type="PROSITE" id="PS51782">
    <property type="entry name" value="LYSM"/>
    <property type="match status" value="1"/>
</dbReference>
<protein>
    <recommendedName>
        <fullName evidence="3">LysM domain-containing protein</fullName>
    </recommendedName>
</protein>
<evidence type="ECO:0000313" key="4">
    <source>
        <dbReference type="EMBL" id="NYD74797.1"/>
    </source>
</evidence>
<feature type="signal peptide" evidence="2">
    <location>
        <begin position="1"/>
        <end position="36"/>
    </location>
</feature>
<accession>A0A852T0W6</accession>
<dbReference type="EMBL" id="JACCBJ010000001">
    <property type="protein sequence ID" value="NYD74797.1"/>
    <property type="molecule type" value="Genomic_DNA"/>
</dbReference>
<evidence type="ECO:0000259" key="3">
    <source>
        <dbReference type="PROSITE" id="PS51782"/>
    </source>
</evidence>
<name>A0A852T0W6_9MICO</name>
<organism evidence="4 5">
    <name type="scientific">Leifsonia soli</name>
    <dbReference type="NCBI Taxonomy" id="582665"/>
    <lineage>
        <taxon>Bacteria</taxon>
        <taxon>Bacillati</taxon>
        <taxon>Actinomycetota</taxon>
        <taxon>Actinomycetes</taxon>
        <taxon>Micrococcales</taxon>
        <taxon>Microbacteriaceae</taxon>
        <taxon>Leifsonia</taxon>
    </lineage>
</organism>
<feature type="region of interest" description="Disordered" evidence="1">
    <location>
        <begin position="40"/>
        <end position="82"/>
    </location>
</feature>
<feature type="compositionally biased region" description="Low complexity" evidence="1">
    <location>
        <begin position="50"/>
        <end position="64"/>
    </location>
</feature>
<dbReference type="PROSITE" id="PS51257">
    <property type="entry name" value="PROKAR_LIPOPROTEIN"/>
    <property type="match status" value="1"/>
</dbReference>
<sequence>MYRTNRRVRAAAAAGMLVALVIALSGCALFDGGAQAKPVARHTTAKPKPTHSAPPSTTPSATPTPTTPPGPPPTLAPVPSGTTVAEASVASPKGSIHFHYRIVSNGDNTYSIQYTGFTSSVPVPISVTLIDVPPQVGDGLTWHGVADHALGGPTGDAAAASTVQLGYIGNPSYLGTLVTYSSVASPDGVPVELGPDKVLAVNTVRWSIPERATNVHPVDGGARAGAAGSVSKTTPSGAPARYVVAAGDTFDGVAQRFGISSQDLLWLNPSGRAYDGGLNLLENQSLNLDPQAL</sequence>
<feature type="compositionally biased region" description="Basic residues" evidence="1">
    <location>
        <begin position="40"/>
        <end position="49"/>
    </location>
</feature>
<evidence type="ECO:0000256" key="1">
    <source>
        <dbReference type="SAM" id="MobiDB-lite"/>
    </source>
</evidence>
<dbReference type="InterPro" id="IPR036779">
    <property type="entry name" value="LysM_dom_sf"/>
</dbReference>
<dbReference type="CDD" id="cd00118">
    <property type="entry name" value="LysM"/>
    <property type="match status" value="1"/>
</dbReference>
<feature type="compositionally biased region" description="Pro residues" evidence="1">
    <location>
        <begin position="65"/>
        <end position="76"/>
    </location>
</feature>
<feature type="chain" id="PRO_5032304121" description="LysM domain-containing protein" evidence="2">
    <location>
        <begin position="37"/>
        <end position="293"/>
    </location>
</feature>
<dbReference type="Proteomes" id="UP000589620">
    <property type="component" value="Unassembled WGS sequence"/>
</dbReference>
<dbReference type="InterPro" id="IPR018392">
    <property type="entry name" value="LysM"/>
</dbReference>
<evidence type="ECO:0000256" key="2">
    <source>
        <dbReference type="SAM" id="SignalP"/>
    </source>
</evidence>